<name>A0AAN7EDF3_QUERU</name>
<evidence type="ECO:0000313" key="11">
    <source>
        <dbReference type="Proteomes" id="UP001324115"/>
    </source>
</evidence>
<comment type="function">
    <text evidence="9">Mediates both low-affinity uptake and efflux of sugar across the membrane.</text>
</comment>
<accession>A0AAN7EDF3</accession>
<gene>
    <name evidence="10" type="ORF">RGQ29_004122</name>
</gene>
<protein>
    <recommendedName>
        <fullName evidence="9">Bidirectional sugar transporter SWEET</fullName>
    </recommendedName>
</protein>
<keyword evidence="8 9" id="KW-0472">Membrane</keyword>
<dbReference type="GO" id="GO:0051119">
    <property type="term" value="F:sugar transmembrane transporter activity"/>
    <property type="evidence" value="ECO:0007669"/>
    <property type="project" value="InterPro"/>
</dbReference>
<feature type="transmembrane region" description="Helical" evidence="9">
    <location>
        <begin position="192"/>
        <end position="214"/>
    </location>
</feature>
<feature type="transmembrane region" description="Helical" evidence="9">
    <location>
        <begin position="46"/>
        <end position="66"/>
    </location>
</feature>
<keyword evidence="6" id="KW-0677">Repeat</keyword>
<reference evidence="10 11" key="1">
    <citation type="journal article" date="2023" name="G3 (Bethesda)">
        <title>A haplotype-resolved chromosome-scale genome for Quercus rubra L. provides insights into the genetics of adaptive traits for red oak species.</title>
        <authorList>
            <person name="Kapoor B."/>
            <person name="Jenkins J."/>
            <person name="Schmutz J."/>
            <person name="Zhebentyayeva T."/>
            <person name="Kuelheim C."/>
            <person name="Coggeshall M."/>
            <person name="Heim C."/>
            <person name="Lasky J.R."/>
            <person name="Leites L."/>
            <person name="Islam-Faridi N."/>
            <person name="Romero-Severson J."/>
            <person name="DeLeo V.L."/>
            <person name="Lucas S.M."/>
            <person name="Lazic D."/>
            <person name="Gailing O."/>
            <person name="Carlson J."/>
            <person name="Staton M."/>
        </authorList>
    </citation>
    <scope>NUCLEOTIDE SEQUENCE [LARGE SCALE GENOMIC DNA]</scope>
    <source>
        <strain evidence="10">Pseudo-F2</strain>
    </source>
</reference>
<evidence type="ECO:0000256" key="4">
    <source>
        <dbReference type="ARBA" id="ARBA00022597"/>
    </source>
</evidence>
<dbReference type="GO" id="GO:0012505">
    <property type="term" value="C:endomembrane system"/>
    <property type="evidence" value="ECO:0007669"/>
    <property type="project" value="UniProtKB-SubCell"/>
</dbReference>
<feature type="transmembrane region" description="Helical" evidence="9">
    <location>
        <begin position="6"/>
        <end position="25"/>
    </location>
</feature>
<keyword evidence="7 9" id="KW-1133">Transmembrane helix</keyword>
<dbReference type="PANTHER" id="PTHR10791">
    <property type="entry name" value="RAG1-ACTIVATING PROTEIN 1"/>
    <property type="match status" value="1"/>
</dbReference>
<feature type="transmembrane region" description="Helical" evidence="9">
    <location>
        <begin position="72"/>
        <end position="94"/>
    </location>
</feature>
<dbReference type="AlphaFoldDB" id="A0AAN7EDF3"/>
<proteinExistence type="inferred from homology"/>
<evidence type="ECO:0000256" key="8">
    <source>
        <dbReference type="ARBA" id="ARBA00023136"/>
    </source>
</evidence>
<feature type="transmembrane region" description="Helical" evidence="9">
    <location>
        <begin position="103"/>
        <end position="122"/>
    </location>
</feature>
<comment type="caution">
    <text evidence="10">The sequence shown here is derived from an EMBL/GenBank/DDBJ whole genome shotgun (WGS) entry which is preliminary data.</text>
</comment>
<evidence type="ECO:0000256" key="9">
    <source>
        <dbReference type="RuleBase" id="RU910715"/>
    </source>
</evidence>
<dbReference type="InterPro" id="IPR047664">
    <property type="entry name" value="SWEET"/>
</dbReference>
<dbReference type="GO" id="GO:0005886">
    <property type="term" value="C:plasma membrane"/>
    <property type="evidence" value="ECO:0007669"/>
    <property type="project" value="UniProtKB-SubCell"/>
</dbReference>
<dbReference type="InterPro" id="IPR004316">
    <property type="entry name" value="SWEET_rpt"/>
</dbReference>
<evidence type="ECO:0000256" key="2">
    <source>
        <dbReference type="ARBA" id="ARBA00007809"/>
    </source>
</evidence>
<feature type="transmembrane region" description="Helical" evidence="9">
    <location>
        <begin position="134"/>
        <end position="153"/>
    </location>
</feature>
<evidence type="ECO:0000256" key="1">
    <source>
        <dbReference type="ARBA" id="ARBA00004127"/>
    </source>
</evidence>
<dbReference type="EMBL" id="JAXUIC010000010">
    <property type="protein sequence ID" value="KAK4568578.1"/>
    <property type="molecule type" value="Genomic_DNA"/>
</dbReference>
<evidence type="ECO:0000256" key="7">
    <source>
        <dbReference type="ARBA" id="ARBA00022989"/>
    </source>
</evidence>
<dbReference type="Proteomes" id="UP001324115">
    <property type="component" value="Unassembled WGS sequence"/>
</dbReference>
<evidence type="ECO:0000256" key="6">
    <source>
        <dbReference type="ARBA" id="ARBA00022737"/>
    </source>
</evidence>
<dbReference type="PANTHER" id="PTHR10791:SF159">
    <property type="entry name" value="BIDIRECTIONAL SUGAR TRANSPORTER SWEET5"/>
    <property type="match status" value="1"/>
</dbReference>
<evidence type="ECO:0000256" key="3">
    <source>
        <dbReference type="ARBA" id="ARBA00022448"/>
    </source>
</evidence>
<dbReference type="FunFam" id="1.20.1280.290:FF:000002">
    <property type="entry name" value="Bidirectional sugar transporter SWEET"/>
    <property type="match status" value="1"/>
</dbReference>
<dbReference type="Pfam" id="PF03083">
    <property type="entry name" value="MtN3_slv"/>
    <property type="match status" value="2"/>
</dbReference>
<dbReference type="FunFam" id="1.20.1280.290:FF:000001">
    <property type="entry name" value="Bidirectional sugar transporter SWEET"/>
    <property type="match status" value="1"/>
</dbReference>
<evidence type="ECO:0000313" key="10">
    <source>
        <dbReference type="EMBL" id="KAK4568578.1"/>
    </source>
</evidence>
<sequence length="231" mass="25998">MVNTETSGTIVGIIGNVISFALYISPIPTFIKIHKATAVESFKPDPYVTAVILSCAMWCFCGMPFVHPDNLLVISINGFGFIFEIIYITIFFFYSPWSKRREIILALVIEIIFFVLVVILTLKLFHTTKDRSTIVGVLSIILNILMNASPLSIGRVIRTKSVKYMPFFISLAYFCNGVIWVIYAILKLDVFILVPNSCGAVLGLMQLILYASYYKSTQWDPTLRELQLGNA</sequence>
<keyword evidence="11" id="KW-1185">Reference proteome</keyword>
<dbReference type="Gene3D" id="1.20.1280.290">
    <property type="match status" value="2"/>
</dbReference>
<organism evidence="10 11">
    <name type="scientific">Quercus rubra</name>
    <name type="common">Northern red oak</name>
    <name type="synonym">Quercus borealis</name>
    <dbReference type="NCBI Taxonomy" id="3512"/>
    <lineage>
        <taxon>Eukaryota</taxon>
        <taxon>Viridiplantae</taxon>
        <taxon>Streptophyta</taxon>
        <taxon>Embryophyta</taxon>
        <taxon>Tracheophyta</taxon>
        <taxon>Spermatophyta</taxon>
        <taxon>Magnoliopsida</taxon>
        <taxon>eudicotyledons</taxon>
        <taxon>Gunneridae</taxon>
        <taxon>Pentapetalae</taxon>
        <taxon>rosids</taxon>
        <taxon>fabids</taxon>
        <taxon>Fagales</taxon>
        <taxon>Fagaceae</taxon>
        <taxon>Quercus</taxon>
    </lineage>
</organism>
<dbReference type="GO" id="GO:0051260">
    <property type="term" value="P:protein homooligomerization"/>
    <property type="evidence" value="ECO:0007669"/>
    <property type="project" value="UniProtKB-ARBA"/>
</dbReference>
<comment type="similarity">
    <text evidence="2 9">Belongs to the SWEET sugar transporter family.</text>
</comment>
<feature type="transmembrane region" description="Helical" evidence="9">
    <location>
        <begin position="165"/>
        <end position="186"/>
    </location>
</feature>
<keyword evidence="3 9" id="KW-0813">Transport</keyword>
<keyword evidence="5 9" id="KW-0812">Transmembrane</keyword>
<keyword evidence="4 9" id="KW-0762">Sugar transport</keyword>
<evidence type="ECO:0000256" key="5">
    <source>
        <dbReference type="ARBA" id="ARBA00022692"/>
    </source>
</evidence>
<comment type="subcellular location">
    <subcellularLocation>
        <location evidence="9">Cell membrane</location>
        <topology evidence="9">Multi-pass membrane protein</topology>
    </subcellularLocation>
    <subcellularLocation>
        <location evidence="1">Endomembrane system</location>
        <topology evidence="1">Multi-pass membrane protein</topology>
    </subcellularLocation>
</comment>